<dbReference type="eggNOG" id="arCOG04923">
    <property type="taxonomic scope" value="Archaea"/>
</dbReference>
<dbReference type="GO" id="GO:0015128">
    <property type="term" value="F:gluconate transmembrane transporter activity"/>
    <property type="evidence" value="ECO:0007669"/>
    <property type="project" value="InterPro"/>
</dbReference>
<keyword evidence="1" id="KW-1133">Transmembrane helix</keyword>
<organism evidence="2 3">
    <name type="scientific">Halarchaeum acidiphilum MH1-52-1</name>
    <dbReference type="NCBI Taxonomy" id="1261545"/>
    <lineage>
        <taxon>Archaea</taxon>
        <taxon>Methanobacteriati</taxon>
        <taxon>Methanobacteriota</taxon>
        <taxon>Stenosarchaea group</taxon>
        <taxon>Halobacteria</taxon>
        <taxon>Halobacteriales</taxon>
        <taxon>Halobacteriaceae</taxon>
    </lineage>
</organism>
<dbReference type="PANTHER" id="PTHR30354">
    <property type="entry name" value="GNT FAMILY GLUCONATE TRANSPORTER"/>
    <property type="match status" value="1"/>
</dbReference>
<accession>U2YDJ2</accession>
<dbReference type="AlphaFoldDB" id="U2YDJ2"/>
<dbReference type="EMBL" id="BATA01000007">
    <property type="protein sequence ID" value="GAD51751.1"/>
    <property type="molecule type" value="Genomic_DNA"/>
</dbReference>
<name>U2YDJ2_9EURY</name>
<dbReference type="PANTHER" id="PTHR30354:SF11">
    <property type="entry name" value="PERMEASE"/>
    <property type="match status" value="1"/>
</dbReference>
<dbReference type="InterPro" id="IPR003474">
    <property type="entry name" value="Glcn_transporter"/>
</dbReference>
<evidence type="ECO:0000256" key="1">
    <source>
        <dbReference type="SAM" id="Phobius"/>
    </source>
</evidence>
<keyword evidence="3" id="KW-1185">Reference proteome</keyword>
<reference evidence="2 3" key="1">
    <citation type="submission" date="2013-09" db="EMBL/GenBank/DDBJ databases">
        <title>Whole genome sequencing of Halarchaeum acidiphilum strain MH1-52-1.</title>
        <authorList>
            <person name="Shimane Y."/>
            <person name="Minegishi H."/>
            <person name="Nishi S."/>
            <person name="Echigo A."/>
            <person name="Shuto A."/>
            <person name="Konishi M."/>
            <person name="Ito T."/>
            <person name="Ohkuma M."/>
            <person name="Ohta Y."/>
            <person name="Nagano Y."/>
            <person name="Tsubouchi T."/>
            <person name="Mori K."/>
            <person name="Usui K."/>
            <person name="Kamekura M."/>
            <person name="Usami R."/>
            <person name="Takaki Y."/>
            <person name="Hatada Y."/>
        </authorList>
    </citation>
    <scope>NUCLEOTIDE SEQUENCE [LARGE SCALE GENOMIC DNA]</scope>
    <source>
        <strain evidence="2 3">JCM 16109</strain>
    </source>
</reference>
<dbReference type="Proteomes" id="UP000016986">
    <property type="component" value="Unassembled WGS sequence"/>
</dbReference>
<keyword evidence="1" id="KW-0812">Transmembrane</keyword>
<feature type="transmembrane region" description="Helical" evidence="1">
    <location>
        <begin position="70"/>
        <end position="91"/>
    </location>
</feature>
<keyword evidence="1" id="KW-0472">Membrane</keyword>
<dbReference type="RefSeq" id="WP_021779718.1">
    <property type="nucleotide sequence ID" value="NZ_BATA01000007.1"/>
</dbReference>
<gene>
    <name evidence="2" type="ORF">MBEHAL_0511</name>
</gene>
<feature type="transmembrane region" description="Helical" evidence="1">
    <location>
        <begin position="31"/>
        <end position="49"/>
    </location>
</feature>
<proteinExistence type="predicted"/>
<dbReference type="Pfam" id="PF02447">
    <property type="entry name" value="GntP_permease"/>
    <property type="match status" value="1"/>
</dbReference>
<comment type="caution">
    <text evidence="2">The sequence shown here is derived from an EMBL/GenBank/DDBJ whole genome shotgun (WGS) entry which is preliminary data.</text>
</comment>
<dbReference type="GO" id="GO:0005886">
    <property type="term" value="C:plasma membrane"/>
    <property type="evidence" value="ECO:0007669"/>
    <property type="project" value="TreeGrafter"/>
</dbReference>
<sequence>MLHGYALLALLLVAVALIVGAFPLKAFVGNALGGLGLGLVAVFILAAALKTTLGSSTVSIHTTAGIVAPLLSNLGLAGTWGSVFAVLAIGAGSMTVSHANDSYFWIITEFSDMEASTAYQAWTLATLALGITSIVWIVVLDHVVVALT</sequence>
<protein>
    <submittedName>
        <fullName evidence="2">D-glycerate transporter</fullName>
    </submittedName>
</protein>
<evidence type="ECO:0000313" key="2">
    <source>
        <dbReference type="EMBL" id="GAD51751.1"/>
    </source>
</evidence>
<feature type="transmembrane region" description="Helical" evidence="1">
    <location>
        <begin position="121"/>
        <end position="147"/>
    </location>
</feature>
<evidence type="ECO:0000313" key="3">
    <source>
        <dbReference type="Proteomes" id="UP000016986"/>
    </source>
</evidence>
<dbReference type="OrthoDB" id="99138at2157"/>